<dbReference type="EMBL" id="BOOY01000008">
    <property type="protein sequence ID" value="GIJ02193.1"/>
    <property type="molecule type" value="Genomic_DNA"/>
</dbReference>
<reference evidence="3" key="1">
    <citation type="submission" date="2021-01" db="EMBL/GenBank/DDBJ databases">
        <title>Whole genome shotgun sequence of Spirilliplanes yamanashiensis NBRC 15828.</title>
        <authorList>
            <person name="Komaki H."/>
            <person name="Tamura T."/>
        </authorList>
    </citation>
    <scope>NUCLEOTIDE SEQUENCE</scope>
    <source>
        <strain evidence="3">NBRC 15828</strain>
    </source>
</reference>
<keyword evidence="1" id="KW-0560">Oxidoreductase</keyword>
<dbReference type="Pfam" id="PF01243">
    <property type="entry name" value="PNPOx_N"/>
    <property type="match status" value="1"/>
</dbReference>
<gene>
    <name evidence="3" type="ORF">Sya03_15450</name>
</gene>
<proteinExistence type="predicted"/>
<keyword evidence="4" id="KW-1185">Reference proteome</keyword>
<evidence type="ECO:0000313" key="4">
    <source>
        <dbReference type="Proteomes" id="UP000652013"/>
    </source>
</evidence>
<dbReference type="InterPro" id="IPR019920">
    <property type="entry name" value="F420-binding_dom_put"/>
</dbReference>
<dbReference type="GO" id="GO:0016627">
    <property type="term" value="F:oxidoreductase activity, acting on the CH-CH group of donors"/>
    <property type="evidence" value="ECO:0007669"/>
    <property type="project" value="TreeGrafter"/>
</dbReference>
<evidence type="ECO:0000313" key="3">
    <source>
        <dbReference type="EMBL" id="GIJ02193.1"/>
    </source>
</evidence>
<accession>A0A8J3Y5K6</accession>
<dbReference type="NCBIfam" id="TIGR03618">
    <property type="entry name" value="Rv1155_F420"/>
    <property type="match status" value="1"/>
</dbReference>
<dbReference type="AlphaFoldDB" id="A0A8J3Y5K6"/>
<dbReference type="GO" id="GO:0070967">
    <property type="term" value="F:coenzyme F420 binding"/>
    <property type="evidence" value="ECO:0007669"/>
    <property type="project" value="TreeGrafter"/>
</dbReference>
<feature type="domain" description="Pyridoxamine 5'-phosphate oxidase N-terminal" evidence="2">
    <location>
        <begin position="6"/>
        <end position="126"/>
    </location>
</feature>
<sequence length="129" mass="14230">MTIPLPDDVQTLLDAPTFVVLTTLAKDGSPHSTTMWAKRDGDDVLFSTVRGRQKARNLERDPRASVAAYDPANPYSYFSVSGEVTMTPEGGRELIDELSMKYGGQKYPEEPAGTVRLVCRLTPRKILGK</sequence>
<dbReference type="PANTHER" id="PTHR35176:SF6">
    <property type="entry name" value="HEME OXYGENASE HI_0854-RELATED"/>
    <property type="match status" value="1"/>
</dbReference>
<dbReference type="Gene3D" id="2.30.110.10">
    <property type="entry name" value="Electron Transport, Fmn-binding Protein, Chain A"/>
    <property type="match status" value="1"/>
</dbReference>
<protein>
    <submittedName>
        <fullName evidence="3">PPOX class F420-dependent enzyme</fullName>
    </submittedName>
</protein>
<dbReference type="SUPFAM" id="SSF50475">
    <property type="entry name" value="FMN-binding split barrel"/>
    <property type="match status" value="1"/>
</dbReference>
<dbReference type="PANTHER" id="PTHR35176">
    <property type="entry name" value="HEME OXYGENASE HI_0854-RELATED"/>
    <property type="match status" value="1"/>
</dbReference>
<dbReference type="GO" id="GO:0005829">
    <property type="term" value="C:cytosol"/>
    <property type="evidence" value="ECO:0007669"/>
    <property type="project" value="TreeGrafter"/>
</dbReference>
<dbReference type="InterPro" id="IPR011576">
    <property type="entry name" value="Pyridox_Oxase_N"/>
</dbReference>
<evidence type="ECO:0000259" key="2">
    <source>
        <dbReference type="Pfam" id="PF01243"/>
    </source>
</evidence>
<dbReference type="InterPro" id="IPR052019">
    <property type="entry name" value="F420H2_bilvrd_red/Heme_oxyg"/>
</dbReference>
<name>A0A8J3Y5K6_9ACTN</name>
<dbReference type="Proteomes" id="UP000652013">
    <property type="component" value="Unassembled WGS sequence"/>
</dbReference>
<comment type="caution">
    <text evidence="3">The sequence shown here is derived from an EMBL/GenBank/DDBJ whole genome shotgun (WGS) entry which is preliminary data.</text>
</comment>
<evidence type="ECO:0000256" key="1">
    <source>
        <dbReference type="ARBA" id="ARBA00023002"/>
    </source>
</evidence>
<dbReference type="RefSeq" id="WP_203937498.1">
    <property type="nucleotide sequence ID" value="NZ_BAAAGJ010000019.1"/>
</dbReference>
<organism evidence="3 4">
    <name type="scientific">Spirilliplanes yamanashiensis</name>
    <dbReference type="NCBI Taxonomy" id="42233"/>
    <lineage>
        <taxon>Bacteria</taxon>
        <taxon>Bacillati</taxon>
        <taxon>Actinomycetota</taxon>
        <taxon>Actinomycetes</taxon>
        <taxon>Micromonosporales</taxon>
        <taxon>Micromonosporaceae</taxon>
        <taxon>Spirilliplanes</taxon>
    </lineage>
</organism>
<dbReference type="InterPro" id="IPR012349">
    <property type="entry name" value="Split_barrel_FMN-bd"/>
</dbReference>